<comment type="function">
    <text evidence="1 12">Required for the export of heme to the periplasm for the biogenesis of c-type cytochromes.</text>
</comment>
<evidence type="ECO:0000256" key="13">
    <source>
        <dbReference type="SAM" id="Phobius"/>
    </source>
</evidence>
<dbReference type="GO" id="GO:0015232">
    <property type="term" value="F:heme transmembrane transporter activity"/>
    <property type="evidence" value="ECO:0007669"/>
    <property type="project" value="InterPro"/>
</dbReference>
<proteinExistence type="inferred from homology"/>
<keyword evidence="7 12" id="KW-0997">Cell inner membrane</keyword>
<keyword evidence="10 13" id="KW-1133">Transmembrane helix</keyword>
<feature type="transmembrane region" description="Helical" evidence="13">
    <location>
        <begin position="44"/>
        <end position="65"/>
    </location>
</feature>
<comment type="similarity">
    <text evidence="3 12">Belongs to the CcmB/CycW/HelB family.</text>
</comment>
<feature type="transmembrane region" description="Helical" evidence="13">
    <location>
        <begin position="158"/>
        <end position="179"/>
    </location>
</feature>
<dbReference type="AlphaFoldDB" id="A0A420EFP0"/>
<evidence type="ECO:0000256" key="9">
    <source>
        <dbReference type="ARBA" id="ARBA00022748"/>
    </source>
</evidence>
<dbReference type="GO" id="GO:0005886">
    <property type="term" value="C:plasma membrane"/>
    <property type="evidence" value="ECO:0007669"/>
    <property type="project" value="UniProtKB-SubCell"/>
</dbReference>
<name>A0A420EFP0_9ALTE</name>
<evidence type="ECO:0000256" key="7">
    <source>
        <dbReference type="ARBA" id="ARBA00022519"/>
    </source>
</evidence>
<dbReference type="PANTHER" id="PTHR30070:SF1">
    <property type="entry name" value="CYTOCHROME C BIOGENESIS B-RELATED"/>
    <property type="match status" value="1"/>
</dbReference>
<dbReference type="Pfam" id="PF03379">
    <property type="entry name" value="CcmB"/>
    <property type="match status" value="1"/>
</dbReference>
<comment type="subcellular location">
    <subcellularLocation>
        <location evidence="2">Cell inner membrane</location>
        <topology evidence="2">Multi-pass membrane protein</topology>
    </subcellularLocation>
</comment>
<evidence type="ECO:0000256" key="12">
    <source>
        <dbReference type="PIRNR" id="PIRNR002764"/>
    </source>
</evidence>
<evidence type="ECO:0000256" key="4">
    <source>
        <dbReference type="ARBA" id="ARBA00016452"/>
    </source>
</evidence>
<keyword evidence="6 12" id="KW-1003">Cell membrane</keyword>
<reference evidence="14 15" key="1">
    <citation type="submission" date="2018-09" db="EMBL/GenBank/DDBJ databases">
        <authorList>
            <person name="Wang Z."/>
        </authorList>
    </citation>
    <scope>NUCLEOTIDE SEQUENCE [LARGE SCALE GENOMIC DNA]</scope>
    <source>
        <strain evidence="14 15">ALS 81</strain>
    </source>
</reference>
<accession>A0A420EFP0</accession>
<evidence type="ECO:0000256" key="5">
    <source>
        <dbReference type="ARBA" id="ARBA00022448"/>
    </source>
</evidence>
<sequence>MFRAIVRRELISAMRRNAEVINPLWFVLIVVTLFPIALGPEPQLLAKVAPGVFWVTAILSCLLSLERLFRDDFSDGSLEQMLMSSHSLVGIALAKVFAHWLLTGIPLLLISPLVAVLLSMEWQVYKACFLTLAIGTPVLSLIGAVGVALTVGLRKGGVLLSLLVLPLYIPILIFATSAIESAAFSLPYDGPLAIMAAILALCASLCPFAISAALRVSLN</sequence>
<evidence type="ECO:0000256" key="1">
    <source>
        <dbReference type="ARBA" id="ARBA00002442"/>
    </source>
</evidence>
<dbReference type="PANTHER" id="PTHR30070">
    <property type="entry name" value="HEME EXPORTER PROTEIN B"/>
    <property type="match status" value="1"/>
</dbReference>
<evidence type="ECO:0000256" key="6">
    <source>
        <dbReference type="ARBA" id="ARBA00022475"/>
    </source>
</evidence>
<evidence type="ECO:0000256" key="10">
    <source>
        <dbReference type="ARBA" id="ARBA00022989"/>
    </source>
</evidence>
<keyword evidence="11 12" id="KW-0472">Membrane</keyword>
<comment type="caution">
    <text evidence="14">The sequence shown here is derived from an EMBL/GenBank/DDBJ whole genome shotgun (WGS) entry which is preliminary data.</text>
</comment>
<evidence type="ECO:0000256" key="2">
    <source>
        <dbReference type="ARBA" id="ARBA00004429"/>
    </source>
</evidence>
<keyword evidence="5 12" id="KW-0813">Transport</keyword>
<keyword evidence="8 13" id="KW-0812">Transmembrane</keyword>
<gene>
    <name evidence="14" type="primary">ccmB</name>
    <name evidence="14" type="ORF">DBZ36_03300</name>
</gene>
<feature type="transmembrane region" description="Helical" evidence="13">
    <location>
        <begin position="191"/>
        <end position="214"/>
    </location>
</feature>
<keyword evidence="9 12" id="KW-0201">Cytochrome c-type biogenesis</keyword>
<protein>
    <recommendedName>
        <fullName evidence="4 12">Heme exporter protein B</fullName>
    </recommendedName>
</protein>
<evidence type="ECO:0000313" key="15">
    <source>
        <dbReference type="Proteomes" id="UP000286482"/>
    </source>
</evidence>
<evidence type="ECO:0000256" key="11">
    <source>
        <dbReference type="ARBA" id="ARBA00023136"/>
    </source>
</evidence>
<feature type="transmembrane region" description="Helical" evidence="13">
    <location>
        <begin position="20"/>
        <end position="38"/>
    </location>
</feature>
<feature type="transmembrane region" description="Helical" evidence="13">
    <location>
        <begin position="86"/>
        <end position="109"/>
    </location>
</feature>
<evidence type="ECO:0000256" key="3">
    <source>
        <dbReference type="ARBA" id="ARBA00010544"/>
    </source>
</evidence>
<dbReference type="PIRSF" id="PIRSF002764">
    <property type="entry name" value="CcmB"/>
    <property type="match status" value="1"/>
</dbReference>
<dbReference type="GO" id="GO:1903607">
    <property type="term" value="P:cytochrome c biosynthetic process"/>
    <property type="evidence" value="ECO:0007669"/>
    <property type="project" value="TreeGrafter"/>
</dbReference>
<dbReference type="GO" id="GO:0017004">
    <property type="term" value="P:cytochrome complex assembly"/>
    <property type="evidence" value="ECO:0007669"/>
    <property type="project" value="UniProtKB-KW"/>
</dbReference>
<dbReference type="InterPro" id="IPR003544">
    <property type="entry name" value="Cyt_c_biogenesis_CcmB"/>
</dbReference>
<keyword evidence="15" id="KW-1185">Reference proteome</keyword>
<evidence type="ECO:0000313" key="14">
    <source>
        <dbReference type="EMBL" id="RKF19507.1"/>
    </source>
</evidence>
<dbReference type="PRINTS" id="PR01414">
    <property type="entry name" value="CCMBBIOGNSIS"/>
</dbReference>
<dbReference type="OrthoDB" id="9799895at2"/>
<organism evidence="14 15">
    <name type="scientific">Alginatibacterium sediminis</name>
    <dbReference type="NCBI Taxonomy" id="2164068"/>
    <lineage>
        <taxon>Bacteria</taxon>
        <taxon>Pseudomonadati</taxon>
        <taxon>Pseudomonadota</taxon>
        <taxon>Gammaproteobacteria</taxon>
        <taxon>Alteromonadales</taxon>
        <taxon>Alteromonadaceae</taxon>
        <taxon>Alginatibacterium</taxon>
    </lineage>
</organism>
<dbReference type="Proteomes" id="UP000286482">
    <property type="component" value="Unassembled WGS sequence"/>
</dbReference>
<feature type="transmembrane region" description="Helical" evidence="13">
    <location>
        <begin position="129"/>
        <end position="151"/>
    </location>
</feature>
<dbReference type="NCBIfam" id="TIGR01190">
    <property type="entry name" value="ccmB"/>
    <property type="match status" value="1"/>
</dbReference>
<dbReference type="InterPro" id="IPR026031">
    <property type="entry name" value="Cyt_c_CcmB_bac"/>
</dbReference>
<dbReference type="EMBL" id="RAQO01000004">
    <property type="protein sequence ID" value="RKF19507.1"/>
    <property type="molecule type" value="Genomic_DNA"/>
</dbReference>
<evidence type="ECO:0000256" key="8">
    <source>
        <dbReference type="ARBA" id="ARBA00022692"/>
    </source>
</evidence>